<dbReference type="OrthoDB" id="2384430at2759"/>
<dbReference type="EMBL" id="JABAYA010000026">
    <property type="protein sequence ID" value="KAF7729348.1"/>
    <property type="molecule type" value="Genomic_DNA"/>
</dbReference>
<sequence>MGYVPQKLPLPGVQGFKAASRAAEQKLFGNSQNRPEMWEYNIPRRYILFSPRAIRANKNFKHAISYALQASDDRSKFRRLERVFEAFGYYYPYWIVTGGKFLYEAPTPLHGRARPNIRTIITKQMRWKALGGNESLLVDSVDIEGWLESTSQNQAFIMSLDVNPTYDLLDEDTRSEVQRIYETQYAQFTPDVDSIMLSHGGMSDTLNYLSKVCLQNGFAKGVHFGGSLSAEYAIQLVDKGDIGKMIVPLCVDGKPRITCHVRRTMLAVKASAHAFTHSDDAVDSVNECVFSRAAVSKFIETNGGELQPATRGVRYFVLYAICSELILHKNNVTVTDDFKEAVRKALGSESDKKRYRALQDVFGRFGYYYPSSILLGGRILYKLSPVDPPESWLVNNGTSAINTAIKKETYLSDSNIEKIGGGTMFMDAQEWIDSVKENQQRVQFTELKPIYELLDEELRLKVLRLYEKMDDHLAAFPKLPNAIQLDGSAAAHQALELAENNVFSKMVMLKQFSSQPHLEHVKHSAKNPTDIQRYASWDIESDQELPGNFGFISGALGAYKELPSWQPRHYGDIDTAYHLAYVTYKELHLYDEFIRPSKSFKEAIQAALRIGSMDTDTYYALQDVFQSFGYYYPSSIRFGGRVLYEVAPEQYKEQLKIGGSKQHLLLTDSKLGSEKESAPMSATEQTEDHGETSLITRNNATAMTKTNVSRELATITIQSSIEKSLQWNAIGGNSQLLLLNGVKDWLDTVETNPAVTQFRGLRPLYELLDDDLQSKIQQTYENVVMMDERIPHNYLVQMTAYRYLAQISQHNSHSVLRVPTDELFINLTENTFPDSKSAVEFCRTSCMEFGFSIVTKHGLSTGATSKSPTGTESHAACQWGVMLFENEEGKWSFQKLSDPEESLHNHELDIAGREEERTPCDGRRSPTSAADGQLADKAVFKLCKDSASDMQNFDIDYLKYGDVVRIYSMRQEWDTRLFRNPNCIGVDSLGMLGYGIPGSTSSGIDIKDCNFQWKIVRCPMLSGVAKNETTESNNDKTFSNGKRDIACAEVSNLTQARELNSKTTTDEVYVQRGDIVALQSLKVLDDGSRVFLSPPSWCLNTTHLKEISEDSCAVAGWHMDLVNQYENIKKSNNMDVEGAHDGRMLEYARKRAAENDPDNQYYMGSAYLHGLHDLQIDKGKAMEYFKQASDQGYGQALYEIGNIYWDNQEYQKAIDIFEKASSYPVFEACRKLGDMYHNGLISQSSETLPVSQDRETAFLYYSIGGIFGDSKASLTVAEYLEKGYQNEFGVDVSRALRWYELVDQTHRSPFTQLAIANVKHSLATKQTEPSKIQQLRREAYDSYEAAALDEPYARFMVAVYHLYGWSYQDLDPKVAFGILLSLAESGNRMVLMAIATCYTKGVGVDRDIAKASAFRRLAQQ</sequence>
<feature type="repeat" description="TPR" evidence="2">
    <location>
        <begin position="1194"/>
        <end position="1227"/>
    </location>
</feature>
<dbReference type="PANTHER" id="PTHR11102:SF147">
    <property type="entry name" value="SEL1L ADAPTOR SUBUNIT OF ERAD E3 UBIQUITIN LIGASE"/>
    <property type="match status" value="1"/>
</dbReference>
<dbReference type="GO" id="GO:0036503">
    <property type="term" value="P:ERAD pathway"/>
    <property type="evidence" value="ECO:0007669"/>
    <property type="project" value="TreeGrafter"/>
</dbReference>
<accession>A0A8H7EUW0</accession>
<dbReference type="InterPro" id="IPR020864">
    <property type="entry name" value="MACPF"/>
</dbReference>
<evidence type="ECO:0000313" key="6">
    <source>
        <dbReference type="Proteomes" id="UP000605846"/>
    </source>
</evidence>
<reference evidence="5" key="1">
    <citation type="submission" date="2020-01" db="EMBL/GenBank/DDBJ databases">
        <title>Genome Sequencing of Three Apophysomyces-Like Fungal Strains Confirms a Novel Fungal Genus in the Mucoromycota with divergent Burkholderia-like Endosymbiotic Bacteria.</title>
        <authorList>
            <person name="Stajich J.E."/>
            <person name="Macias A.M."/>
            <person name="Carter-House D."/>
            <person name="Lovett B."/>
            <person name="Kasson L.R."/>
            <person name="Berry K."/>
            <person name="Grigoriev I."/>
            <person name="Chang Y."/>
            <person name="Spatafora J."/>
            <person name="Kasson M.T."/>
        </authorList>
    </citation>
    <scope>NUCLEOTIDE SEQUENCE</scope>
    <source>
        <strain evidence="5">NRRL A-21654</strain>
    </source>
</reference>
<feature type="compositionally biased region" description="Basic and acidic residues" evidence="3">
    <location>
        <begin position="902"/>
        <end position="924"/>
    </location>
</feature>
<dbReference type="Pfam" id="PF01823">
    <property type="entry name" value="MACPF"/>
    <property type="match status" value="1"/>
</dbReference>
<dbReference type="GO" id="GO:0005789">
    <property type="term" value="C:endoplasmic reticulum membrane"/>
    <property type="evidence" value="ECO:0007669"/>
    <property type="project" value="TreeGrafter"/>
</dbReference>
<dbReference type="InterPro" id="IPR006597">
    <property type="entry name" value="Sel1-like"/>
</dbReference>
<evidence type="ECO:0000256" key="2">
    <source>
        <dbReference type="PROSITE-ProRule" id="PRU00339"/>
    </source>
</evidence>
<protein>
    <recommendedName>
        <fullName evidence="4">MACPF domain-containing protein</fullName>
    </recommendedName>
</protein>
<evidence type="ECO:0000256" key="1">
    <source>
        <dbReference type="ARBA" id="ARBA00038101"/>
    </source>
</evidence>
<name>A0A8H7EUW0_9FUNG</name>
<keyword evidence="2" id="KW-0802">TPR repeat</keyword>
<evidence type="ECO:0000259" key="4">
    <source>
        <dbReference type="Pfam" id="PF01823"/>
    </source>
</evidence>
<dbReference type="PROSITE" id="PS50005">
    <property type="entry name" value="TPR"/>
    <property type="match status" value="1"/>
</dbReference>
<dbReference type="InterPro" id="IPR050767">
    <property type="entry name" value="Sel1_AlgK"/>
</dbReference>
<evidence type="ECO:0000313" key="5">
    <source>
        <dbReference type="EMBL" id="KAF7729348.1"/>
    </source>
</evidence>
<dbReference type="SUPFAM" id="SSF81901">
    <property type="entry name" value="HCP-like"/>
    <property type="match status" value="2"/>
</dbReference>
<feature type="domain" description="MACPF" evidence="4">
    <location>
        <begin position="597"/>
        <end position="780"/>
    </location>
</feature>
<gene>
    <name evidence="5" type="ORF">EC973_004604</name>
</gene>
<dbReference type="SMART" id="SM00671">
    <property type="entry name" value="SEL1"/>
    <property type="match status" value="4"/>
</dbReference>
<feature type="region of interest" description="Disordered" evidence="3">
    <location>
        <begin position="672"/>
        <end position="691"/>
    </location>
</feature>
<dbReference type="Proteomes" id="UP000605846">
    <property type="component" value="Unassembled WGS sequence"/>
</dbReference>
<keyword evidence="6" id="KW-1185">Reference proteome</keyword>
<dbReference type="PANTHER" id="PTHR11102">
    <property type="entry name" value="SEL-1-LIKE PROTEIN"/>
    <property type="match status" value="1"/>
</dbReference>
<comment type="similarity">
    <text evidence="1">Belongs to the sel-1 family.</text>
</comment>
<dbReference type="Gene3D" id="1.25.40.10">
    <property type="entry name" value="Tetratricopeptide repeat domain"/>
    <property type="match status" value="2"/>
</dbReference>
<evidence type="ECO:0000256" key="3">
    <source>
        <dbReference type="SAM" id="MobiDB-lite"/>
    </source>
</evidence>
<comment type="caution">
    <text evidence="5">The sequence shown here is derived from an EMBL/GenBank/DDBJ whole genome shotgun (WGS) entry which is preliminary data.</text>
</comment>
<organism evidence="5 6">
    <name type="scientific">Apophysomyces ossiformis</name>
    <dbReference type="NCBI Taxonomy" id="679940"/>
    <lineage>
        <taxon>Eukaryota</taxon>
        <taxon>Fungi</taxon>
        <taxon>Fungi incertae sedis</taxon>
        <taxon>Mucoromycota</taxon>
        <taxon>Mucoromycotina</taxon>
        <taxon>Mucoromycetes</taxon>
        <taxon>Mucorales</taxon>
        <taxon>Mucorineae</taxon>
        <taxon>Mucoraceae</taxon>
        <taxon>Apophysomyces</taxon>
    </lineage>
</organism>
<dbReference type="InterPro" id="IPR019734">
    <property type="entry name" value="TPR_rpt"/>
</dbReference>
<feature type="region of interest" description="Disordered" evidence="3">
    <location>
        <begin position="902"/>
        <end position="929"/>
    </location>
</feature>
<dbReference type="InterPro" id="IPR011990">
    <property type="entry name" value="TPR-like_helical_dom_sf"/>
</dbReference>
<dbReference type="Pfam" id="PF08238">
    <property type="entry name" value="Sel1"/>
    <property type="match status" value="4"/>
</dbReference>
<proteinExistence type="inferred from homology"/>